<evidence type="ECO:0000313" key="1">
    <source>
        <dbReference type="EMBL" id="CAH1200710.1"/>
    </source>
</evidence>
<protein>
    <submittedName>
        <fullName evidence="1">Uncharacterized protein</fullName>
    </submittedName>
</protein>
<proteinExistence type="predicted"/>
<keyword evidence="2" id="KW-1185">Reference proteome</keyword>
<name>A0ABM9SFI8_9BACL</name>
<comment type="caution">
    <text evidence="1">The sequence shown here is derived from an EMBL/GenBank/DDBJ whole genome shotgun (WGS) entry which is preliminary data.</text>
</comment>
<accession>A0ABM9SFI8</accession>
<sequence>MISDDRHKATSKGVWTYCLWTLLVEYVNEKMQPLSGCIEVVE</sequence>
<gene>
    <name evidence="1" type="ORF">PAECIP111893_01540</name>
</gene>
<evidence type="ECO:0000313" key="2">
    <source>
        <dbReference type="Proteomes" id="UP000838686"/>
    </source>
</evidence>
<organism evidence="1 2">
    <name type="scientific">Paenibacillus plantiphilus</name>
    <dbReference type="NCBI Taxonomy" id="2905650"/>
    <lineage>
        <taxon>Bacteria</taxon>
        <taxon>Bacillati</taxon>
        <taxon>Bacillota</taxon>
        <taxon>Bacilli</taxon>
        <taxon>Bacillales</taxon>
        <taxon>Paenibacillaceae</taxon>
        <taxon>Paenibacillus</taxon>
    </lineage>
</organism>
<dbReference type="Proteomes" id="UP000838686">
    <property type="component" value="Unassembled WGS sequence"/>
</dbReference>
<reference evidence="1" key="1">
    <citation type="submission" date="2022-01" db="EMBL/GenBank/DDBJ databases">
        <authorList>
            <person name="Criscuolo A."/>
        </authorList>
    </citation>
    <scope>NUCLEOTIDE SEQUENCE</scope>
    <source>
        <strain evidence="1">CIP111893</strain>
    </source>
</reference>
<dbReference type="EMBL" id="CAKMMF010000006">
    <property type="protein sequence ID" value="CAH1200710.1"/>
    <property type="molecule type" value="Genomic_DNA"/>
</dbReference>